<sequence>MLYRLALTSSLLLASAFALNRAVLAQSADVPFSGTVPVEATFSSPAPGTAEPTISSDSGGIPTKFESQTPATMSVQSSTSATISVSAPRLVSGPSVDPSQTTHIGFLKFGSTSLRSDVGGGSGILPPGNTNLEVGLLVKRPVAFTPGTYTYVVTLTIAP</sequence>
<dbReference type="RefSeq" id="WP_190953840.1">
    <property type="nucleotide sequence ID" value="NZ_JACJTU010000003.1"/>
</dbReference>
<accession>A0ABR8K2U3</accession>
<reference evidence="3 4" key="1">
    <citation type="journal article" date="2020" name="ISME J.">
        <title>Comparative genomics reveals insights into cyanobacterial evolution and habitat adaptation.</title>
        <authorList>
            <person name="Chen M.Y."/>
            <person name="Teng W.K."/>
            <person name="Zhao L."/>
            <person name="Hu C.X."/>
            <person name="Zhou Y.K."/>
            <person name="Han B.P."/>
            <person name="Song L.R."/>
            <person name="Shu W.S."/>
        </authorList>
    </citation>
    <scope>NUCLEOTIDE SEQUENCE [LARGE SCALE GENOMIC DNA]</scope>
    <source>
        <strain evidence="3 4">FACHB-159</strain>
    </source>
</reference>
<comment type="caution">
    <text evidence="3">The sequence shown here is derived from an EMBL/GenBank/DDBJ whole genome shotgun (WGS) entry which is preliminary data.</text>
</comment>
<dbReference type="Proteomes" id="UP000637383">
    <property type="component" value="Unassembled WGS sequence"/>
</dbReference>
<gene>
    <name evidence="3" type="ORF">H6H03_03945</name>
</gene>
<protein>
    <submittedName>
        <fullName evidence="3">Uncharacterized protein</fullName>
    </submittedName>
</protein>
<feature type="compositionally biased region" description="Polar residues" evidence="1">
    <location>
        <begin position="42"/>
        <end position="58"/>
    </location>
</feature>
<feature type="signal peptide" evidence="2">
    <location>
        <begin position="1"/>
        <end position="25"/>
    </location>
</feature>
<feature type="chain" id="PRO_5046501089" evidence="2">
    <location>
        <begin position="26"/>
        <end position="159"/>
    </location>
</feature>
<keyword evidence="4" id="KW-1185">Reference proteome</keyword>
<feature type="region of interest" description="Disordered" evidence="1">
    <location>
        <begin position="42"/>
        <end position="61"/>
    </location>
</feature>
<dbReference type="EMBL" id="JACJTU010000003">
    <property type="protein sequence ID" value="MBD2733066.1"/>
    <property type="molecule type" value="Genomic_DNA"/>
</dbReference>
<evidence type="ECO:0000313" key="3">
    <source>
        <dbReference type="EMBL" id="MBD2733066.1"/>
    </source>
</evidence>
<evidence type="ECO:0000256" key="1">
    <source>
        <dbReference type="SAM" id="MobiDB-lite"/>
    </source>
</evidence>
<name>A0ABR8K2U3_9NOSO</name>
<proteinExistence type="predicted"/>
<evidence type="ECO:0000313" key="4">
    <source>
        <dbReference type="Proteomes" id="UP000637383"/>
    </source>
</evidence>
<evidence type="ECO:0000256" key="2">
    <source>
        <dbReference type="SAM" id="SignalP"/>
    </source>
</evidence>
<organism evidence="3 4">
    <name type="scientific">Nostoc paludosum FACHB-159</name>
    <dbReference type="NCBI Taxonomy" id="2692908"/>
    <lineage>
        <taxon>Bacteria</taxon>
        <taxon>Bacillati</taxon>
        <taxon>Cyanobacteriota</taxon>
        <taxon>Cyanophyceae</taxon>
        <taxon>Nostocales</taxon>
        <taxon>Nostocaceae</taxon>
        <taxon>Nostoc</taxon>
    </lineage>
</organism>
<keyword evidence="2" id="KW-0732">Signal</keyword>